<keyword evidence="4 7" id="KW-0812">Transmembrane</keyword>
<feature type="transmembrane region" description="Helical" evidence="7">
    <location>
        <begin position="138"/>
        <end position="159"/>
    </location>
</feature>
<evidence type="ECO:0000256" key="1">
    <source>
        <dbReference type="ARBA" id="ARBA00004651"/>
    </source>
</evidence>
<dbReference type="RefSeq" id="WP_161698619.1">
    <property type="nucleotide sequence ID" value="NZ_JAAAMU010000006.1"/>
</dbReference>
<dbReference type="GO" id="GO:0022857">
    <property type="term" value="F:transmembrane transporter activity"/>
    <property type="evidence" value="ECO:0007669"/>
    <property type="project" value="InterPro"/>
</dbReference>
<dbReference type="SUPFAM" id="SSF103473">
    <property type="entry name" value="MFS general substrate transporter"/>
    <property type="match status" value="1"/>
</dbReference>
<dbReference type="Proteomes" id="UP000558113">
    <property type="component" value="Unassembled WGS sequence"/>
</dbReference>
<reference evidence="9 10" key="1">
    <citation type="submission" date="2020-01" db="EMBL/GenBank/DDBJ databases">
        <title>Paenibacillus soybeanensis sp. nov. isolated from the nodules of soybean (Glycine max(L.) Merr).</title>
        <authorList>
            <person name="Wang H."/>
        </authorList>
    </citation>
    <scope>NUCLEOTIDE SEQUENCE [LARGE SCALE GENOMIC DNA]</scope>
    <source>
        <strain evidence="9 10">DSM 23054</strain>
    </source>
</reference>
<keyword evidence="10" id="KW-1185">Reference proteome</keyword>
<name>A0A7X5BZ35_9BACL</name>
<evidence type="ECO:0000313" key="9">
    <source>
        <dbReference type="EMBL" id="NBC70066.1"/>
    </source>
</evidence>
<dbReference type="CDD" id="cd17324">
    <property type="entry name" value="MFS_NepI_like"/>
    <property type="match status" value="1"/>
</dbReference>
<dbReference type="InterPro" id="IPR050189">
    <property type="entry name" value="MFS_Efflux_Transporters"/>
</dbReference>
<feature type="transmembrane region" description="Helical" evidence="7">
    <location>
        <begin position="9"/>
        <end position="36"/>
    </location>
</feature>
<dbReference type="Gene3D" id="1.20.1250.20">
    <property type="entry name" value="MFS general substrate transporter like domains"/>
    <property type="match status" value="2"/>
</dbReference>
<dbReference type="InterPro" id="IPR011701">
    <property type="entry name" value="MFS"/>
</dbReference>
<dbReference type="GO" id="GO:0005886">
    <property type="term" value="C:plasma membrane"/>
    <property type="evidence" value="ECO:0007669"/>
    <property type="project" value="UniProtKB-SubCell"/>
</dbReference>
<feature type="transmembrane region" description="Helical" evidence="7">
    <location>
        <begin position="359"/>
        <end position="377"/>
    </location>
</feature>
<keyword evidence="3" id="KW-1003">Cell membrane</keyword>
<evidence type="ECO:0000256" key="3">
    <source>
        <dbReference type="ARBA" id="ARBA00022475"/>
    </source>
</evidence>
<feature type="transmembrane region" description="Helical" evidence="7">
    <location>
        <begin position="109"/>
        <end position="126"/>
    </location>
</feature>
<keyword evidence="6 7" id="KW-0472">Membrane</keyword>
<feature type="transmembrane region" description="Helical" evidence="7">
    <location>
        <begin position="206"/>
        <end position="227"/>
    </location>
</feature>
<evidence type="ECO:0000259" key="8">
    <source>
        <dbReference type="PROSITE" id="PS50850"/>
    </source>
</evidence>
<feature type="transmembrane region" description="Helical" evidence="7">
    <location>
        <begin position="76"/>
        <end position="103"/>
    </location>
</feature>
<keyword evidence="2" id="KW-0813">Transport</keyword>
<keyword evidence="5 7" id="KW-1133">Transmembrane helix</keyword>
<feature type="transmembrane region" description="Helical" evidence="7">
    <location>
        <begin position="271"/>
        <end position="290"/>
    </location>
</feature>
<feature type="transmembrane region" description="Helical" evidence="7">
    <location>
        <begin position="296"/>
        <end position="320"/>
    </location>
</feature>
<dbReference type="PANTHER" id="PTHR43124">
    <property type="entry name" value="PURINE EFFLUX PUMP PBUE"/>
    <property type="match status" value="1"/>
</dbReference>
<gene>
    <name evidence="9" type="ORF">GT003_13800</name>
</gene>
<evidence type="ECO:0000256" key="6">
    <source>
        <dbReference type="ARBA" id="ARBA00023136"/>
    </source>
</evidence>
<dbReference type="AlphaFoldDB" id="A0A7X5BZ35"/>
<evidence type="ECO:0000256" key="7">
    <source>
        <dbReference type="SAM" id="Phobius"/>
    </source>
</evidence>
<sequence>MDNKRKATFWIYVIALGLFSIINTEFGVIGIIPYIVEKYQVSVAQAGLLVSLFALTIAIFGPIMTLLLSGMNRKKIMLLVLAIFAAANTLAAFTASFSGLLLLRIVPAFLHPVYFSLAFVVAASFYPNEGSKAIAKVFTGGTVGLVLGVPITSFIASHFSLEASFLFSAMVNIFAFIGLAVFIPSLPVTTKLTYRSQLRVLAKPSLWFNIATLLLMLAAMFTVYSYFSEYLTKYTGLDNKWISIMLVVFGISGVIGNLQTGKFLSKSVTRTAIFFPLVMVLIYLLVYFAGQAFIPMILIVVFWGAVHTSGFVISQSWFTTEASEAPEFGNSLFVSFSNLGISVGSIAGGWTISHYGTHNILWAGIALFAAALLTILLKVKLFGVKDAAPSSLPH</sequence>
<feature type="transmembrane region" description="Helical" evidence="7">
    <location>
        <begin position="239"/>
        <end position="259"/>
    </location>
</feature>
<evidence type="ECO:0000313" key="10">
    <source>
        <dbReference type="Proteomes" id="UP000558113"/>
    </source>
</evidence>
<dbReference type="Pfam" id="PF07690">
    <property type="entry name" value="MFS_1"/>
    <property type="match status" value="1"/>
</dbReference>
<dbReference type="OrthoDB" id="199773at2"/>
<dbReference type="PANTHER" id="PTHR43124:SF3">
    <property type="entry name" value="CHLORAMPHENICOL EFFLUX PUMP RV0191"/>
    <property type="match status" value="1"/>
</dbReference>
<organism evidence="9 10">
    <name type="scientific">Paenibacillus sacheonensis</name>
    <dbReference type="NCBI Taxonomy" id="742054"/>
    <lineage>
        <taxon>Bacteria</taxon>
        <taxon>Bacillati</taxon>
        <taxon>Bacillota</taxon>
        <taxon>Bacilli</taxon>
        <taxon>Bacillales</taxon>
        <taxon>Paenibacillaceae</taxon>
        <taxon>Paenibacillus</taxon>
    </lineage>
</organism>
<evidence type="ECO:0000256" key="4">
    <source>
        <dbReference type="ARBA" id="ARBA00022692"/>
    </source>
</evidence>
<comment type="subcellular location">
    <subcellularLocation>
        <location evidence="1">Cell membrane</location>
        <topology evidence="1">Multi-pass membrane protein</topology>
    </subcellularLocation>
</comment>
<dbReference type="EMBL" id="JAAAMU010000006">
    <property type="protein sequence ID" value="NBC70066.1"/>
    <property type="molecule type" value="Genomic_DNA"/>
</dbReference>
<accession>A0A7X5BZ35</accession>
<dbReference type="InterPro" id="IPR020846">
    <property type="entry name" value="MFS_dom"/>
</dbReference>
<protein>
    <submittedName>
        <fullName evidence="9">MFS transporter</fullName>
    </submittedName>
</protein>
<feature type="transmembrane region" description="Helical" evidence="7">
    <location>
        <begin position="165"/>
        <end position="186"/>
    </location>
</feature>
<dbReference type="PROSITE" id="PS50850">
    <property type="entry name" value="MFS"/>
    <property type="match status" value="1"/>
</dbReference>
<dbReference type="InterPro" id="IPR036259">
    <property type="entry name" value="MFS_trans_sf"/>
</dbReference>
<evidence type="ECO:0000256" key="2">
    <source>
        <dbReference type="ARBA" id="ARBA00022448"/>
    </source>
</evidence>
<evidence type="ECO:0000256" key="5">
    <source>
        <dbReference type="ARBA" id="ARBA00022989"/>
    </source>
</evidence>
<feature type="domain" description="Major facilitator superfamily (MFS) profile" evidence="8">
    <location>
        <begin position="10"/>
        <end position="382"/>
    </location>
</feature>
<proteinExistence type="predicted"/>
<comment type="caution">
    <text evidence="9">The sequence shown here is derived from an EMBL/GenBank/DDBJ whole genome shotgun (WGS) entry which is preliminary data.</text>
</comment>
<feature type="transmembrane region" description="Helical" evidence="7">
    <location>
        <begin position="48"/>
        <end position="69"/>
    </location>
</feature>
<feature type="transmembrane region" description="Helical" evidence="7">
    <location>
        <begin position="332"/>
        <end position="353"/>
    </location>
</feature>